<name>A0A3D3R1U0_9PLAN</name>
<evidence type="ECO:0000313" key="4">
    <source>
        <dbReference type="Proteomes" id="UP000322887"/>
    </source>
</evidence>
<keyword evidence="1" id="KW-0378">Hydrolase</keyword>
<dbReference type="Gene3D" id="2.60.40.1120">
    <property type="entry name" value="Carboxypeptidase-like, regulatory domain"/>
    <property type="match status" value="1"/>
</dbReference>
<organism evidence="1 3">
    <name type="scientific">Gimesia maris</name>
    <dbReference type="NCBI Taxonomy" id="122"/>
    <lineage>
        <taxon>Bacteria</taxon>
        <taxon>Pseudomonadati</taxon>
        <taxon>Planctomycetota</taxon>
        <taxon>Planctomycetia</taxon>
        <taxon>Planctomycetales</taxon>
        <taxon>Planctomycetaceae</taxon>
        <taxon>Gimesia</taxon>
    </lineage>
</organism>
<evidence type="ECO:0000313" key="2">
    <source>
        <dbReference type="EMBL" id="QEG14863.1"/>
    </source>
</evidence>
<evidence type="ECO:0000313" key="3">
    <source>
        <dbReference type="Proteomes" id="UP000263642"/>
    </source>
</evidence>
<reference evidence="1 3" key="1">
    <citation type="journal article" date="2018" name="Nat. Biotechnol.">
        <title>A standardized bacterial taxonomy based on genome phylogeny substantially revises the tree of life.</title>
        <authorList>
            <person name="Parks D.H."/>
            <person name="Chuvochina M."/>
            <person name="Waite D.W."/>
            <person name="Rinke C."/>
            <person name="Skarshewski A."/>
            <person name="Chaumeil P.A."/>
            <person name="Hugenholtz P."/>
        </authorList>
    </citation>
    <scope>NUCLEOTIDE SEQUENCE [LARGE SCALE GENOMIC DNA]</scope>
    <source>
        <strain evidence="1">UBA9375</strain>
    </source>
</reference>
<proteinExistence type="predicted"/>
<evidence type="ECO:0000313" key="1">
    <source>
        <dbReference type="EMBL" id="HCO21590.1"/>
    </source>
</evidence>
<dbReference type="RefSeq" id="WP_002644349.1">
    <property type="nucleotide sequence ID" value="NZ_CAXBMG010000092.1"/>
</dbReference>
<protein>
    <submittedName>
        <fullName evidence="1">Carboxypeptidase regulatory-like domain-containing protein</fullName>
    </submittedName>
</protein>
<accession>A0A3D3R1U0</accession>
<sequence length="134" mass="14719">MLLLHSPHTLKWVSLCGLFLCGLFLAGCSYQPDDMPKIAPVSGVVTLDGQPLPEAEILFQPSSGRASTGMTDENGEYTLLFNRNTYGAKVDDHDVSIITYKQFDQSLSKLTAKVTEGDNVINLELKSKPKTKTR</sequence>
<reference evidence="2 4" key="2">
    <citation type="submission" date="2019-08" db="EMBL/GenBank/DDBJ databases">
        <title>Deep-cultivation of Planctomycetes and their phenomic and genomic characterization uncovers novel biology.</title>
        <authorList>
            <person name="Wiegand S."/>
            <person name="Jogler M."/>
            <person name="Boedeker C."/>
            <person name="Pinto D."/>
            <person name="Vollmers J."/>
            <person name="Rivas-Marin E."/>
            <person name="Kohn T."/>
            <person name="Peeters S.H."/>
            <person name="Heuer A."/>
            <person name="Rast P."/>
            <person name="Oberbeckmann S."/>
            <person name="Bunk B."/>
            <person name="Jeske O."/>
            <person name="Meyerdierks A."/>
            <person name="Storesund J.E."/>
            <person name="Kallscheuer N."/>
            <person name="Luecker S."/>
            <person name="Lage O.M."/>
            <person name="Pohl T."/>
            <person name="Merkel B.J."/>
            <person name="Hornburger P."/>
            <person name="Mueller R.-W."/>
            <person name="Bruemmer F."/>
            <person name="Labrenz M."/>
            <person name="Spormann A.M."/>
            <person name="Op den Camp H."/>
            <person name="Overmann J."/>
            <person name="Amann R."/>
            <person name="Jetten M.S.M."/>
            <person name="Mascher T."/>
            <person name="Medema M.H."/>
            <person name="Devos D.P."/>
            <person name="Kaster A.-K."/>
            <person name="Ovreas L."/>
            <person name="Rohde M."/>
            <person name="Galperin M.Y."/>
            <person name="Jogler C."/>
        </authorList>
    </citation>
    <scope>NUCLEOTIDE SEQUENCE [LARGE SCALE GENOMIC DNA]</scope>
    <source>
        <strain evidence="2 4">DSM 8797</strain>
    </source>
</reference>
<dbReference type="EMBL" id="CP042910">
    <property type="protein sequence ID" value="QEG14863.1"/>
    <property type="molecule type" value="Genomic_DNA"/>
</dbReference>
<dbReference type="InterPro" id="IPR008969">
    <property type="entry name" value="CarboxyPept-like_regulatory"/>
</dbReference>
<dbReference type="GeneID" id="98645373"/>
<gene>
    <name evidence="1" type="ORF">DIT97_00390</name>
    <name evidence="2" type="ORF">GmarT_07000</name>
</gene>
<dbReference type="Proteomes" id="UP000322887">
    <property type="component" value="Chromosome"/>
</dbReference>
<keyword evidence="1" id="KW-0645">Protease</keyword>
<keyword evidence="4" id="KW-1185">Reference proteome</keyword>
<dbReference type="Proteomes" id="UP000263642">
    <property type="component" value="Unassembled WGS sequence"/>
</dbReference>
<dbReference type="EMBL" id="DQAY01000007">
    <property type="protein sequence ID" value="HCO21590.1"/>
    <property type="molecule type" value="Genomic_DNA"/>
</dbReference>
<dbReference type="AlphaFoldDB" id="A0A3D3R1U0"/>
<dbReference type="SUPFAM" id="SSF49464">
    <property type="entry name" value="Carboxypeptidase regulatory domain-like"/>
    <property type="match status" value="1"/>
</dbReference>
<keyword evidence="1" id="KW-0121">Carboxypeptidase</keyword>
<dbReference type="GO" id="GO:0004180">
    <property type="term" value="F:carboxypeptidase activity"/>
    <property type="evidence" value="ECO:0007669"/>
    <property type="project" value="UniProtKB-KW"/>
</dbReference>